<sequence>MPKIPEAEETRRKKLKYGVNQKNYYDKHHRVKDLQELKPGQVVWITDKISYGRIKAKHAAPRSYLVETPKCIIRRNRFHLRHLLGSWNMIKMVQRENCQISQETPHLSHFQMICQELQAYPALLQQRRQHLVHRGLLNSFIEQGVVGQYEIQTDLIYN</sequence>
<dbReference type="AlphaFoldDB" id="A0A4Y2MER2"/>
<evidence type="ECO:0000313" key="2">
    <source>
        <dbReference type="Proteomes" id="UP000499080"/>
    </source>
</evidence>
<name>A0A4Y2MER2_ARAVE</name>
<dbReference type="OrthoDB" id="8038132at2759"/>
<protein>
    <submittedName>
        <fullName evidence="1">Uncharacterized protein</fullName>
    </submittedName>
</protein>
<dbReference type="Proteomes" id="UP000499080">
    <property type="component" value="Unassembled WGS sequence"/>
</dbReference>
<keyword evidence="2" id="KW-1185">Reference proteome</keyword>
<organism evidence="1 2">
    <name type="scientific">Araneus ventricosus</name>
    <name type="common">Orbweaver spider</name>
    <name type="synonym">Epeira ventricosa</name>
    <dbReference type="NCBI Taxonomy" id="182803"/>
    <lineage>
        <taxon>Eukaryota</taxon>
        <taxon>Metazoa</taxon>
        <taxon>Ecdysozoa</taxon>
        <taxon>Arthropoda</taxon>
        <taxon>Chelicerata</taxon>
        <taxon>Arachnida</taxon>
        <taxon>Araneae</taxon>
        <taxon>Araneomorphae</taxon>
        <taxon>Entelegynae</taxon>
        <taxon>Araneoidea</taxon>
        <taxon>Araneidae</taxon>
        <taxon>Araneus</taxon>
    </lineage>
</organism>
<proteinExistence type="predicted"/>
<gene>
    <name evidence="1" type="ORF">AVEN_2059_1</name>
</gene>
<dbReference type="EMBL" id="BGPR01007267">
    <property type="protein sequence ID" value="GBN25615.1"/>
    <property type="molecule type" value="Genomic_DNA"/>
</dbReference>
<reference evidence="1 2" key="1">
    <citation type="journal article" date="2019" name="Sci. Rep.">
        <title>Orb-weaving spider Araneus ventricosus genome elucidates the spidroin gene catalogue.</title>
        <authorList>
            <person name="Kono N."/>
            <person name="Nakamura H."/>
            <person name="Ohtoshi R."/>
            <person name="Moran D.A.P."/>
            <person name="Shinohara A."/>
            <person name="Yoshida Y."/>
            <person name="Fujiwara M."/>
            <person name="Mori M."/>
            <person name="Tomita M."/>
            <person name="Arakawa K."/>
        </authorList>
    </citation>
    <scope>NUCLEOTIDE SEQUENCE [LARGE SCALE GENOMIC DNA]</scope>
</reference>
<evidence type="ECO:0000313" key="1">
    <source>
        <dbReference type="EMBL" id="GBN25615.1"/>
    </source>
</evidence>
<accession>A0A4Y2MER2</accession>
<comment type="caution">
    <text evidence="1">The sequence shown here is derived from an EMBL/GenBank/DDBJ whole genome shotgun (WGS) entry which is preliminary data.</text>
</comment>